<feature type="binding site" evidence="12">
    <location>
        <position position="184"/>
    </location>
    <ligand>
        <name>ATP</name>
        <dbReference type="ChEBI" id="CHEBI:30616"/>
    </ligand>
</feature>
<dbReference type="GO" id="GO:0005829">
    <property type="term" value="C:cytosol"/>
    <property type="evidence" value="ECO:0007669"/>
    <property type="project" value="TreeGrafter"/>
</dbReference>
<dbReference type="InterPro" id="IPR002139">
    <property type="entry name" value="Ribo/fructo_kinase"/>
</dbReference>
<comment type="similarity">
    <text evidence="12">Belongs to the carbohydrate kinase PfkB family. Ribokinase subfamily.</text>
</comment>
<sequence>MPARVVVVGSYNQDMVWRTPRFPVPGETRLGAFDTGPGGKGFNQAIACARQGVATHFIGALGDDALARGMRELALAEGLALHCETHAELATGTAAILVEDSGQNLIVVGPGANAALSVAHITAQAAVIRAARVLVTQHEVNYEASLAAQKIARAAGVLCLHNPAPPVDARDLDLVDGADLITPNETEFVQLLKLRGIEAPAAEALAACGDEALHALCRALPAGTVVVTLGGHGAFVSHAAEALHGDAHPYYRSAPERVQPVDTTGAGDAFSGALAAALASAPEAPFAKAVHAAGQVAALSTERRGAALAIPRQNEVVERFGG</sequence>
<comment type="function">
    <text evidence="12">Catalyzes the phosphorylation of ribose at O-5 in a reaction requiring ATP and magnesium. The resulting D-ribose-5-phosphate can then be used either for sythesis of nucleotides, histidine, and tryptophan, or as a component of the pentose phosphate pathway.</text>
</comment>
<comment type="subunit">
    <text evidence="12">Homodimer.</text>
</comment>
<dbReference type="PANTHER" id="PTHR10584">
    <property type="entry name" value="SUGAR KINASE"/>
    <property type="match status" value="1"/>
</dbReference>
<dbReference type="Pfam" id="PF00294">
    <property type="entry name" value="PfkB"/>
    <property type="match status" value="1"/>
</dbReference>
<evidence type="ECO:0000256" key="3">
    <source>
        <dbReference type="ARBA" id="ARBA00016943"/>
    </source>
</evidence>
<evidence type="ECO:0000256" key="12">
    <source>
        <dbReference type="HAMAP-Rule" id="MF_01987"/>
    </source>
</evidence>
<feature type="binding site" evidence="12">
    <location>
        <begin position="39"/>
        <end position="43"/>
    </location>
    <ligand>
        <name>substrate</name>
    </ligand>
</feature>
<keyword evidence="11 12" id="KW-0119">Carbohydrate metabolism</keyword>
<comment type="similarity">
    <text evidence="1">Belongs to the carbohydrate kinase pfkB family.</text>
</comment>
<dbReference type="InterPro" id="IPR029056">
    <property type="entry name" value="Ribokinase-like"/>
</dbReference>
<proteinExistence type="inferred from homology"/>
<dbReference type="GO" id="GO:0019303">
    <property type="term" value="P:D-ribose catabolic process"/>
    <property type="evidence" value="ECO:0007669"/>
    <property type="project" value="UniProtKB-UniRule"/>
</dbReference>
<keyword evidence="9 12" id="KW-0460">Magnesium</keyword>
<keyword evidence="4 12" id="KW-0808">Transferase</keyword>
<dbReference type="UniPathway" id="UPA00916">
    <property type="reaction ID" value="UER00889"/>
</dbReference>
<dbReference type="InterPro" id="IPR011611">
    <property type="entry name" value="PfkB_dom"/>
</dbReference>
<feature type="active site" description="Proton acceptor" evidence="12">
    <location>
        <position position="268"/>
    </location>
</feature>
<organism evidence="14 15">
    <name type="scientific">Aquimonas voraii</name>
    <dbReference type="NCBI Taxonomy" id="265719"/>
    <lineage>
        <taxon>Bacteria</taxon>
        <taxon>Pseudomonadati</taxon>
        <taxon>Pseudomonadota</taxon>
        <taxon>Gammaproteobacteria</taxon>
        <taxon>Lysobacterales</taxon>
        <taxon>Lysobacteraceae</taxon>
        <taxon>Aquimonas</taxon>
    </lineage>
</organism>
<dbReference type="HAMAP" id="MF_01987">
    <property type="entry name" value="Ribokinase"/>
    <property type="match status" value="1"/>
</dbReference>
<comment type="catalytic activity">
    <reaction evidence="12">
        <text>D-ribose + ATP = D-ribose 5-phosphate + ADP + H(+)</text>
        <dbReference type="Rhea" id="RHEA:13697"/>
        <dbReference type="ChEBI" id="CHEBI:15378"/>
        <dbReference type="ChEBI" id="CHEBI:30616"/>
        <dbReference type="ChEBI" id="CHEBI:47013"/>
        <dbReference type="ChEBI" id="CHEBI:78346"/>
        <dbReference type="ChEBI" id="CHEBI:456216"/>
        <dbReference type="EC" id="2.7.1.15"/>
    </reaction>
</comment>
<feature type="domain" description="Carbohydrate kinase PfkB" evidence="13">
    <location>
        <begin position="4"/>
        <end position="311"/>
    </location>
</feature>
<dbReference type="InterPro" id="IPR011877">
    <property type="entry name" value="Ribokinase"/>
</dbReference>
<dbReference type="PROSITE" id="PS00584">
    <property type="entry name" value="PFKB_KINASES_2"/>
    <property type="match status" value="1"/>
</dbReference>
<feature type="binding site" evidence="12">
    <location>
        <position position="305"/>
    </location>
    <ligand>
        <name>K(+)</name>
        <dbReference type="ChEBI" id="CHEBI:29103"/>
    </ligand>
</feature>
<reference evidence="14 15" key="1">
    <citation type="submission" date="2016-10" db="EMBL/GenBank/DDBJ databases">
        <authorList>
            <person name="de Groot N.N."/>
        </authorList>
    </citation>
    <scope>NUCLEOTIDE SEQUENCE [LARGE SCALE GENOMIC DNA]</scope>
    <source>
        <strain evidence="14 15">DSM 16957</strain>
    </source>
</reference>
<feature type="binding site" evidence="12">
    <location>
        <position position="268"/>
    </location>
    <ligand>
        <name>substrate</name>
    </ligand>
</feature>
<keyword evidence="12" id="KW-0963">Cytoplasm</keyword>
<dbReference type="PANTHER" id="PTHR10584:SF166">
    <property type="entry name" value="RIBOKINASE"/>
    <property type="match status" value="1"/>
</dbReference>
<feature type="binding site" evidence="12">
    <location>
        <begin position="228"/>
        <end position="233"/>
    </location>
    <ligand>
        <name>ATP</name>
        <dbReference type="ChEBI" id="CHEBI:30616"/>
    </ligand>
</feature>
<keyword evidence="5 12" id="KW-0479">Metal-binding</keyword>
<evidence type="ECO:0000256" key="10">
    <source>
        <dbReference type="ARBA" id="ARBA00022958"/>
    </source>
</evidence>
<name>A0A1G6YKL6_9GAMM</name>
<feature type="binding site" evidence="12">
    <location>
        <position position="264"/>
    </location>
    <ligand>
        <name>K(+)</name>
        <dbReference type="ChEBI" id="CHEBI:29103"/>
    </ligand>
</feature>
<keyword evidence="8 12" id="KW-0067">ATP-binding</keyword>
<dbReference type="EMBL" id="FNAG01000010">
    <property type="protein sequence ID" value="SDD90106.1"/>
    <property type="molecule type" value="Genomic_DNA"/>
</dbReference>
<evidence type="ECO:0000256" key="11">
    <source>
        <dbReference type="ARBA" id="ARBA00023277"/>
    </source>
</evidence>
<dbReference type="RefSeq" id="WP_091243991.1">
    <property type="nucleotide sequence ID" value="NZ_FNAG01000010.1"/>
</dbReference>
<evidence type="ECO:0000256" key="6">
    <source>
        <dbReference type="ARBA" id="ARBA00022741"/>
    </source>
</evidence>
<feature type="binding site" evidence="12">
    <location>
        <position position="300"/>
    </location>
    <ligand>
        <name>K(+)</name>
        <dbReference type="ChEBI" id="CHEBI:29103"/>
    </ligand>
</feature>
<dbReference type="InterPro" id="IPR002173">
    <property type="entry name" value="Carboh/pur_kinase_PfkB_CS"/>
</dbReference>
<comment type="subcellular location">
    <subcellularLocation>
        <location evidence="12">Cytoplasm</location>
    </subcellularLocation>
</comment>
<comment type="cofactor">
    <cofactor evidence="12">
        <name>Mg(2+)</name>
        <dbReference type="ChEBI" id="CHEBI:18420"/>
    </cofactor>
    <text evidence="12">Requires a divalent cation, most likely magnesium in vivo, as an electrophilic catalyst to aid phosphoryl group transfer. It is the chelate of the metal and the nucleotide that is the actual substrate.</text>
</comment>
<comment type="activity regulation">
    <text evidence="12">Activated by a monovalent cation that binds near, but not in, the active site. The most likely occupant of the site in vivo is potassium. Ion binding induces a conformational change that may alter substrate affinity.</text>
</comment>
<feature type="binding site" evidence="12">
    <location>
        <begin position="267"/>
        <end position="268"/>
    </location>
    <ligand>
        <name>ATP</name>
        <dbReference type="ChEBI" id="CHEBI:30616"/>
    </ligand>
</feature>
<protein>
    <recommendedName>
        <fullName evidence="3 12">Ribokinase</fullName>
        <shortName evidence="12">RK</shortName>
        <ecNumber evidence="2 12">2.7.1.15</ecNumber>
    </recommendedName>
</protein>
<comment type="caution">
    <text evidence="12">Lacks conserved residue(s) required for the propagation of feature annotation.</text>
</comment>
<keyword evidence="6 12" id="KW-0547">Nucleotide-binding</keyword>
<gene>
    <name evidence="12" type="primary">rbsK</name>
    <name evidence="14" type="ORF">SAMN04488509_11023</name>
</gene>
<dbReference type="SUPFAM" id="SSF53613">
    <property type="entry name" value="Ribokinase-like"/>
    <property type="match status" value="1"/>
</dbReference>
<dbReference type="GO" id="GO:0004747">
    <property type="term" value="F:ribokinase activity"/>
    <property type="evidence" value="ECO:0007669"/>
    <property type="project" value="UniProtKB-UniRule"/>
</dbReference>
<dbReference type="GO" id="GO:0005524">
    <property type="term" value="F:ATP binding"/>
    <property type="evidence" value="ECO:0007669"/>
    <property type="project" value="UniProtKB-UniRule"/>
</dbReference>
<dbReference type="GO" id="GO:0046872">
    <property type="term" value="F:metal ion binding"/>
    <property type="evidence" value="ECO:0007669"/>
    <property type="project" value="UniProtKB-KW"/>
</dbReference>
<keyword evidence="15" id="KW-1185">Reference proteome</keyword>
<evidence type="ECO:0000256" key="8">
    <source>
        <dbReference type="ARBA" id="ARBA00022840"/>
    </source>
</evidence>
<evidence type="ECO:0000313" key="15">
    <source>
        <dbReference type="Proteomes" id="UP000199603"/>
    </source>
</evidence>
<comment type="pathway">
    <text evidence="12">Carbohydrate metabolism; D-ribose degradation; D-ribose 5-phosphate from beta-D-ribopyranose: step 2/2.</text>
</comment>
<keyword evidence="7 12" id="KW-0418">Kinase</keyword>
<feature type="binding site" evidence="12">
    <location>
        <position position="139"/>
    </location>
    <ligand>
        <name>substrate</name>
    </ligand>
</feature>
<dbReference type="EC" id="2.7.1.15" evidence="2 12"/>
<evidence type="ECO:0000256" key="1">
    <source>
        <dbReference type="ARBA" id="ARBA00005380"/>
    </source>
</evidence>
<evidence type="ECO:0000256" key="5">
    <source>
        <dbReference type="ARBA" id="ARBA00022723"/>
    </source>
</evidence>
<dbReference type="Proteomes" id="UP000199603">
    <property type="component" value="Unassembled WGS sequence"/>
</dbReference>
<dbReference type="Gene3D" id="3.40.1190.20">
    <property type="match status" value="1"/>
</dbReference>
<evidence type="ECO:0000256" key="7">
    <source>
        <dbReference type="ARBA" id="ARBA00022777"/>
    </source>
</evidence>
<feature type="binding site" evidence="12">
    <location>
        <begin position="12"/>
        <end position="14"/>
    </location>
    <ligand>
        <name>substrate</name>
    </ligand>
</feature>
<evidence type="ECO:0000313" key="14">
    <source>
        <dbReference type="EMBL" id="SDD90106.1"/>
    </source>
</evidence>
<dbReference type="OrthoDB" id="9775849at2"/>
<evidence type="ECO:0000256" key="9">
    <source>
        <dbReference type="ARBA" id="ARBA00022842"/>
    </source>
</evidence>
<dbReference type="PROSITE" id="PS00583">
    <property type="entry name" value="PFKB_KINASES_1"/>
    <property type="match status" value="1"/>
</dbReference>
<keyword evidence="10 12" id="KW-0630">Potassium</keyword>
<dbReference type="AlphaFoldDB" id="A0A1G6YKL6"/>
<dbReference type="STRING" id="265719.SAMN04488509_11023"/>
<feature type="binding site" evidence="12">
    <location>
        <position position="262"/>
    </location>
    <ligand>
        <name>K(+)</name>
        <dbReference type="ChEBI" id="CHEBI:29103"/>
    </ligand>
</feature>
<dbReference type="CDD" id="cd01174">
    <property type="entry name" value="ribokinase"/>
    <property type="match status" value="1"/>
</dbReference>
<evidence type="ECO:0000259" key="13">
    <source>
        <dbReference type="Pfam" id="PF00294"/>
    </source>
</evidence>
<feature type="binding site" evidence="12">
    <location>
        <position position="303"/>
    </location>
    <ligand>
        <name>K(+)</name>
        <dbReference type="ChEBI" id="CHEBI:29103"/>
    </ligand>
</feature>
<evidence type="ECO:0000256" key="4">
    <source>
        <dbReference type="ARBA" id="ARBA00022679"/>
    </source>
</evidence>
<evidence type="ECO:0000256" key="2">
    <source>
        <dbReference type="ARBA" id="ARBA00012035"/>
    </source>
</evidence>
<accession>A0A1G6YKL6</accession>
<dbReference type="PRINTS" id="PR00990">
    <property type="entry name" value="RIBOKINASE"/>
</dbReference>